<evidence type="ECO:0000256" key="1">
    <source>
        <dbReference type="SAM" id="MobiDB-lite"/>
    </source>
</evidence>
<dbReference type="EMBL" id="JBJJXI010000053">
    <property type="protein sequence ID" value="KAL3400100.1"/>
    <property type="molecule type" value="Genomic_DNA"/>
</dbReference>
<evidence type="ECO:0000313" key="2">
    <source>
        <dbReference type="EMBL" id="KAL3400100.1"/>
    </source>
</evidence>
<dbReference type="Proteomes" id="UP001627154">
    <property type="component" value="Unassembled WGS sequence"/>
</dbReference>
<proteinExistence type="predicted"/>
<name>A0ABD2X5C1_9HYME</name>
<organism evidence="2 3">
    <name type="scientific">Trichogramma kaykai</name>
    <dbReference type="NCBI Taxonomy" id="54128"/>
    <lineage>
        <taxon>Eukaryota</taxon>
        <taxon>Metazoa</taxon>
        <taxon>Ecdysozoa</taxon>
        <taxon>Arthropoda</taxon>
        <taxon>Hexapoda</taxon>
        <taxon>Insecta</taxon>
        <taxon>Pterygota</taxon>
        <taxon>Neoptera</taxon>
        <taxon>Endopterygota</taxon>
        <taxon>Hymenoptera</taxon>
        <taxon>Apocrita</taxon>
        <taxon>Proctotrupomorpha</taxon>
        <taxon>Chalcidoidea</taxon>
        <taxon>Trichogrammatidae</taxon>
        <taxon>Trichogramma</taxon>
    </lineage>
</organism>
<dbReference type="AlphaFoldDB" id="A0ABD2X5C1"/>
<accession>A0ABD2X5C1</accession>
<keyword evidence="3" id="KW-1185">Reference proteome</keyword>
<gene>
    <name evidence="2" type="ORF">TKK_006523</name>
</gene>
<protein>
    <submittedName>
        <fullName evidence="2">Uncharacterized protein</fullName>
    </submittedName>
</protein>
<feature type="region of interest" description="Disordered" evidence="1">
    <location>
        <begin position="31"/>
        <end position="52"/>
    </location>
</feature>
<evidence type="ECO:0000313" key="3">
    <source>
        <dbReference type="Proteomes" id="UP001627154"/>
    </source>
</evidence>
<reference evidence="2 3" key="1">
    <citation type="journal article" date="2024" name="bioRxiv">
        <title>A reference genome for Trichogramma kaykai: A tiny desert-dwelling parasitoid wasp with competing sex-ratio distorters.</title>
        <authorList>
            <person name="Culotta J."/>
            <person name="Lindsey A.R."/>
        </authorList>
    </citation>
    <scope>NUCLEOTIDE SEQUENCE [LARGE SCALE GENOMIC DNA]</scope>
    <source>
        <strain evidence="2 3">KSX58</strain>
    </source>
</reference>
<sequence>MNDARSLKGERRHSCIPRIYVLSATPFSHSKTINHSRGERLRRGASLQSSESAPAYIQPRFKKFSSVCGIRRAREQ</sequence>
<comment type="caution">
    <text evidence="2">The sequence shown here is derived from an EMBL/GenBank/DDBJ whole genome shotgun (WGS) entry which is preliminary data.</text>
</comment>